<dbReference type="GO" id="GO:0043565">
    <property type="term" value="F:sequence-specific DNA binding"/>
    <property type="evidence" value="ECO:0007669"/>
    <property type="project" value="InterPro"/>
</dbReference>
<feature type="domain" description="NR LBD" evidence="11">
    <location>
        <begin position="608"/>
        <end position="758"/>
    </location>
</feature>
<dbReference type="Pfam" id="PF00104">
    <property type="entry name" value="Hormone_recep"/>
    <property type="match status" value="1"/>
</dbReference>
<feature type="compositionally biased region" description="Pro residues" evidence="9">
    <location>
        <begin position="482"/>
        <end position="492"/>
    </location>
</feature>
<keyword evidence="1" id="KW-0479">Metal-binding</keyword>
<evidence type="ECO:0000256" key="7">
    <source>
        <dbReference type="ARBA" id="ARBA00023170"/>
    </source>
</evidence>
<dbReference type="InterPro" id="IPR035500">
    <property type="entry name" value="NHR-like_dom_sf"/>
</dbReference>
<feature type="compositionally biased region" description="Pro residues" evidence="9">
    <location>
        <begin position="542"/>
        <end position="562"/>
    </location>
</feature>
<evidence type="ECO:0000256" key="6">
    <source>
        <dbReference type="ARBA" id="ARBA00023163"/>
    </source>
</evidence>
<dbReference type="Gene3D" id="1.10.565.10">
    <property type="entry name" value="Retinoid X Receptor"/>
    <property type="match status" value="1"/>
</dbReference>
<feature type="domain" description="Nuclear receptor" evidence="10">
    <location>
        <begin position="196"/>
        <end position="271"/>
    </location>
</feature>
<evidence type="ECO:0000256" key="9">
    <source>
        <dbReference type="SAM" id="MobiDB-lite"/>
    </source>
</evidence>
<dbReference type="GO" id="GO:0008270">
    <property type="term" value="F:zinc ion binding"/>
    <property type="evidence" value="ECO:0007669"/>
    <property type="project" value="UniProtKB-KW"/>
</dbReference>
<dbReference type="InterPro" id="IPR000536">
    <property type="entry name" value="Nucl_hrmn_rcpt_lig-bd"/>
</dbReference>
<evidence type="ECO:0008006" key="14">
    <source>
        <dbReference type="Google" id="ProtNLM"/>
    </source>
</evidence>
<dbReference type="GO" id="GO:0042562">
    <property type="term" value="F:hormone binding"/>
    <property type="evidence" value="ECO:0007669"/>
    <property type="project" value="UniProtKB-ARBA"/>
</dbReference>
<dbReference type="SUPFAM" id="SSF48508">
    <property type="entry name" value="Nuclear receptor ligand-binding domain"/>
    <property type="match status" value="2"/>
</dbReference>
<keyword evidence="3" id="KW-0862">Zinc</keyword>
<feature type="region of interest" description="Disordered" evidence="9">
    <location>
        <begin position="618"/>
        <end position="652"/>
    </location>
</feature>
<gene>
    <name evidence="12" type="ORF">KC01_LOCUS7549</name>
</gene>
<dbReference type="InterPro" id="IPR050200">
    <property type="entry name" value="Nuclear_hormone_rcpt_NR3"/>
</dbReference>
<dbReference type="CDD" id="cd07171">
    <property type="entry name" value="NR_DBD_ER"/>
    <property type="match status" value="1"/>
</dbReference>
<evidence type="ECO:0000256" key="4">
    <source>
        <dbReference type="ARBA" id="ARBA00023015"/>
    </source>
</evidence>
<keyword evidence="2" id="KW-0863">Zinc-finger</keyword>
<dbReference type="PROSITE" id="PS00031">
    <property type="entry name" value="NUCLEAR_REC_DBD_1"/>
    <property type="match status" value="1"/>
</dbReference>
<dbReference type="GO" id="GO:0003700">
    <property type="term" value="F:DNA-binding transcription factor activity"/>
    <property type="evidence" value="ECO:0007669"/>
    <property type="project" value="InterPro"/>
</dbReference>
<dbReference type="InterPro" id="IPR013088">
    <property type="entry name" value="Znf_NHR/GATA"/>
</dbReference>
<evidence type="ECO:0000313" key="13">
    <source>
        <dbReference type="Proteomes" id="UP001497482"/>
    </source>
</evidence>
<organism evidence="12 13">
    <name type="scientific">Knipowitschia caucasica</name>
    <name type="common">Caucasian dwarf goby</name>
    <name type="synonym">Pomatoschistus caucasicus</name>
    <dbReference type="NCBI Taxonomy" id="637954"/>
    <lineage>
        <taxon>Eukaryota</taxon>
        <taxon>Metazoa</taxon>
        <taxon>Chordata</taxon>
        <taxon>Craniata</taxon>
        <taxon>Vertebrata</taxon>
        <taxon>Euteleostomi</taxon>
        <taxon>Actinopterygii</taxon>
        <taxon>Neopterygii</taxon>
        <taxon>Teleostei</taxon>
        <taxon>Neoteleostei</taxon>
        <taxon>Acanthomorphata</taxon>
        <taxon>Gobiaria</taxon>
        <taxon>Gobiiformes</taxon>
        <taxon>Gobioidei</taxon>
        <taxon>Gobiidae</taxon>
        <taxon>Gobiinae</taxon>
        <taxon>Knipowitschia</taxon>
    </lineage>
</organism>
<dbReference type="SMART" id="SM00399">
    <property type="entry name" value="ZnF_C4"/>
    <property type="match status" value="1"/>
</dbReference>
<keyword evidence="13" id="KW-1185">Reference proteome</keyword>
<dbReference type="Gene3D" id="3.30.50.10">
    <property type="entry name" value="Erythroid Transcription Factor GATA-1, subunit A"/>
    <property type="match status" value="1"/>
</dbReference>
<feature type="compositionally biased region" description="Pro residues" evidence="9">
    <location>
        <begin position="580"/>
        <end position="590"/>
    </location>
</feature>
<dbReference type="FunFam" id="3.30.50.10:FF:000014">
    <property type="entry name" value="Estrogen receptor beta"/>
    <property type="match status" value="1"/>
</dbReference>
<dbReference type="PROSITE" id="PS51030">
    <property type="entry name" value="NUCLEAR_REC_DBD_2"/>
    <property type="match status" value="1"/>
</dbReference>
<feature type="region of interest" description="Disordered" evidence="9">
    <location>
        <begin position="472"/>
        <end position="590"/>
    </location>
</feature>
<accession>A0AAV2JLL7</accession>
<dbReference type="GO" id="GO:0033993">
    <property type="term" value="P:response to lipid"/>
    <property type="evidence" value="ECO:0007669"/>
    <property type="project" value="UniProtKB-ARBA"/>
</dbReference>
<keyword evidence="6" id="KW-0804">Transcription</keyword>
<keyword evidence="7" id="KW-0675">Receptor</keyword>
<feature type="compositionally biased region" description="Basic and acidic residues" evidence="9">
    <location>
        <begin position="11"/>
        <end position="20"/>
    </location>
</feature>
<feature type="compositionally biased region" description="Pro residues" evidence="9">
    <location>
        <begin position="510"/>
        <end position="530"/>
    </location>
</feature>
<keyword evidence="4" id="KW-0805">Transcription regulation</keyword>
<evidence type="ECO:0000256" key="3">
    <source>
        <dbReference type="ARBA" id="ARBA00022833"/>
    </source>
</evidence>
<dbReference type="PROSITE" id="PS51843">
    <property type="entry name" value="NR_LBD"/>
    <property type="match status" value="1"/>
</dbReference>
<dbReference type="InterPro" id="IPR001628">
    <property type="entry name" value="Znf_hrmn_rcpt"/>
</dbReference>
<proteinExistence type="predicted"/>
<feature type="region of interest" description="Disordered" evidence="9">
    <location>
        <begin position="408"/>
        <end position="429"/>
    </location>
</feature>
<reference evidence="12 13" key="1">
    <citation type="submission" date="2024-04" db="EMBL/GenBank/DDBJ databases">
        <authorList>
            <person name="Waldvogel A.-M."/>
            <person name="Schoenle A."/>
        </authorList>
    </citation>
    <scope>NUCLEOTIDE SEQUENCE [LARGE SCALE GENOMIC DNA]</scope>
</reference>
<feature type="compositionally biased region" description="Pro residues" evidence="9">
    <location>
        <begin position="641"/>
        <end position="652"/>
    </location>
</feature>
<keyword evidence="8" id="KW-0539">Nucleus</keyword>
<dbReference type="AlphaFoldDB" id="A0AAV2JLL7"/>
<sequence length="758" mass="82591">MSSSPTALELQQRDSTKPTQDRGLSPGHRTPTYGPCSTGQTQGCVSSPSSVLDHTVCIPAPYADTGQDYRPSVPLSFYYPSGLTDAPFWPCAAPLLYPEPSAWIQAKQFSCNSSFLGCSSTLSALKSPEEVSSGWALKSPEEVSSGWALKSPEEVSSGWALKSPEEVSSGWALKSPEEVSSGWALKSPEPPVRSEMHLCAVCRDFASGYHYGVWSCEGCKAFFKRSIQGHNDYICPATNQCTIDKNRRKSCQACRLRKCQEVGMRKCGVRRERCSYRGARHRHGNLSGGRGLVRLGSTNQRQFHLEPLFTPVTPLPQVSHCYSPGLGPGLGPGLSPAQFVLRILEAEPPQVLLMEDLQKPFTETRLMMTLTQLADKELVLMVKWAKKIPAPLQRAPFSVSPSVSPLQRPPFSVSPSASPLQRPPFSVPPSASALQRLPFSVPPLASPLQRLPFSVPPSASPLQRPPFSVPPFSVSPSASPLQRPPFTVPPSASPLQRLPFSVSPSASPLQRPPFSVPPSASPLQRPPFSVPPSASLLQRPPFTVPPSESPLQRPPFTVPPSASPLQRLPFSVSPSASPLQRPPFSAPLQRPPFSVPPSAFPLQRPPFTVPPSASPLQRLPFSVSPSTSPLQRPPFSVSPSASPPPPPSLPPPLPQVLGLSSGFLELRLSDQIHLLKCCWLEILMLGLMWRSVDHPGILIFSQDLRLNRDEGQCVEGILEIFDLLLAATCRFRELQLQREEYVCLKAMILLNSMLPRTD</sequence>
<evidence type="ECO:0000256" key="1">
    <source>
        <dbReference type="ARBA" id="ARBA00022723"/>
    </source>
</evidence>
<evidence type="ECO:0000256" key="8">
    <source>
        <dbReference type="ARBA" id="ARBA00023242"/>
    </source>
</evidence>
<dbReference type="PRINTS" id="PR00047">
    <property type="entry name" value="STROIDFINGER"/>
</dbReference>
<feature type="region of interest" description="Disordered" evidence="9">
    <location>
        <begin position="1"/>
        <end position="39"/>
    </location>
</feature>
<dbReference type="Proteomes" id="UP001497482">
    <property type="component" value="Chromosome 12"/>
</dbReference>
<evidence type="ECO:0000259" key="11">
    <source>
        <dbReference type="PROSITE" id="PS51843"/>
    </source>
</evidence>
<dbReference type="PANTHER" id="PTHR48092">
    <property type="entry name" value="KNIRPS-RELATED PROTEIN-RELATED"/>
    <property type="match status" value="1"/>
</dbReference>
<protein>
    <recommendedName>
        <fullName evidence="14">Estrogen receptor beta</fullName>
    </recommendedName>
</protein>
<dbReference type="PRINTS" id="PR01217">
    <property type="entry name" value="PRICHEXTENSN"/>
</dbReference>
<evidence type="ECO:0000313" key="12">
    <source>
        <dbReference type="EMBL" id="CAL1576094.1"/>
    </source>
</evidence>
<evidence type="ECO:0000256" key="2">
    <source>
        <dbReference type="ARBA" id="ARBA00022771"/>
    </source>
</evidence>
<dbReference type="EMBL" id="OZ035834">
    <property type="protein sequence ID" value="CAL1576094.1"/>
    <property type="molecule type" value="Genomic_DNA"/>
</dbReference>
<keyword evidence="5" id="KW-0238">DNA-binding</keyword>
<dbReference type="Pfam" id="PF00105">
    <property type="entry name" value="zf-C4"/>
    <property type="match status" value="1"/>
</dbReference>
<evidence type="ECO:0000256" key="5">
    <source>
        <dbReference type="ARBA" id="ARBA00023125"/>
    </source>
</evidence>
<dbReference type="SUPFAM" id="SSF57716">
    <property type="entry name" value="Glucocorticoid receptor-like (DNA-binding domain)"/>
    <property type="match status" value="1"/>
</dbReference>
<name>A0AAV2JLL7_KNICA</name>
<evidence type="ECO:0000259" key="10">
    <source>
        <dbReference type="PROSITE" id="PS51030"/>
    </source>
</evidence>